<dbReference type="Pfam" id="PF03881">
    <property type="entry name" value="Fructosamin_kin"/>
    <property type="match status" value="1"/>
</dbReference>
<reference evidence="1 2" key="1">
    <citation type="submission" date="2024-07" db="EMBL/GenBank/DDBJ databases">
        <title>Section-level genome sequencing and comparative genomics of Aspergillus sections Usti and Cavernicolus.</title>
        <authorList>
            <consortium name="Lawrence Berkeley National Laboratory"/>
            <person name="Nybo J.L."/>
            <person name="Vesth T.C."/>
            <person name="Theobald S."/>
            <person name="Frisvad J.C."/>
            <person name="Larsen T.O."/>
            <person name="Kjaerboelling I."/>
            <person name="Rothschild-Mancinelli K."/>
            <person name="Lyhne E.K."/>
            <person name="Kogle M.E."/>
            <person name="Barry K."/>
            <person name="Clum A."/>
            <person name="Na H."/>
            <person name="Ledsgaard L."/>
            <person name="Lin J."/>
            <person name="Lipzen A."/>
            <person name="Kuo A."/>
            <person name="Riley R."/>
            <person name="Mondo S."/>
            <person name="Labutti K."/>
            <person name="Haridas S."/>
            <person name="Pangalinan J."/>
            <person name="Salamov A.A."/>
            <person name="Simmons B.A."/>
            <person name="Magnuson J.K."/>
            <person name="Chen J."/>
            <person name="Drula E."/>
            <person name="Henrissat B."/>
            <person name="Wiebenga A."/>
            <person name="Lubbers R.J."/>
            <person name="Gomes A.C."/>
            <person name="Macurrencykelacurrency M.R."/>
            <person name="Stajich J."/>
            <person name="Grigoriev I.V."/>
            <person name="Mortensen U.H."/>
            <person name="De Vries R.P."/>
            <person name="Baker S.E."/>
            <person name="Andersen M.R."/>
        </authorList>
    </citation>
    <scope>NUCLEOTIDE SEQUENCE [LARGE SCALE GENOMIC DNA]</scope>
    <source>
        <strain evidence="1 2">CBS 449.75</strain>
    </source>
</reference>
<name>A0ABR4L8A9_9EURO</name>
<sequence length="348" mass="39053">MPTGNAPRLMRGGLQCAEDDQGKAMLEGEFHSMSELHKTSPGFVPKPYSWGKLCVSSPDTYYFLCDFIEMIDQNPHPVQLCSKLVQLYQASESPTGMFGFHISTCQGNLPETSRSIVGNGSREVSALHRPLYRYLSCSPAKARHADGPALTDEDPTRRNSRIRIPNPLATLKILAGRNALLITAIYGVYYMIFSCLQSTSTVSRSWRPDSSTCLSAWGRVLGRTAQVFPVPSLHTILVIIVMLNSTNGDNMASFPIEKARFRSIWYWICATRFSTAGYGWALQGGAVYQQHKPTNPLCLFICLLASIHPSDSAIYRRRRDRNYIQRPDRPAARFLQTKTPDHSQQRKK</sequence>
<dbReference type="GeneID" id="98149119"/>
<dbReference type="Proteomes" id="UP001610432">
    <property type="component" value="Unassembled WGS sequence"/>
</dbReference>
<accession>A0ABR4L8A9</accession>
<dbReference type="RefSeq" id="XP_070880674.1">
    <property type="nucleotide sequence ID" value="XM_071034047.1"/>
</dbReference>
<dbReference type="PANTHER" id="PTHR12149:SF8">
    <property type="entry name" value="PROTEIN-RIBULOSAMINE 3-KINASE"/>
    <property type="match status" value="1"/>
</dbReference>
<comment type="caution">
    <text evidence="1">The sequence shown here is derived from an EMBL/GenBank/DDBJ whole genome shotgun (WGS) entry which is preliminary data.</text>
</comment>
<keyword evidence="2" id="KW-1185">Reference proteome</keyword>
<gene>
    <name evidence="1" type="ORF">BJX67DRAFT_386336</name>
</gene>
<proteinExistence type="predicted"/>
<protein>
    <submittedName>
        <fullName evidence="1">Uncharacterized protein</fullName>
    </submittedName>
</protein>
<dbReference type="PANTHER" id="PTHR12149">
    <property type="entry name" value="FRUCTOSAMINE 3 KINASE-RELATED PROTEIN"/>
    <property type="match status" value="1"/>
</dbReference>
<dbReference type="EMBL" id="JBFXLQ010000085">
    <property type="protein sequence ID" value="KAL2860780.1"/>
    <property type="molecule type" value="Genomic_DNA"/>
</dbReference>
<dbReference type="InterPro" id="IPR016477">
    <property type="entry name" value="Fructo-/Ketosamine-3-kinase"/>
</dbReference>
<organism evidence="1 2">
    <name type="scientific">Aspergillus lucknowensis</name>
    <dbReference type="NCBI Taxonomy" id="176173"/>
    <lineage>
        <taxon>Eukaryota</taxon>
        <taxon>Fungi</taxon>
        <taxon>Dikarya</taxon>
        <taxon>Ascomycota</taxon>
        <taxon>Pezizomycotina</taxon>
        <taxon>Eurotiomycetes</taxon>
        <taxon>Eurotiomycetidae</taxon>
        <taxon>Eurotiales</taxon>
        <taxon>Aspergillaceae</taxon>
        <taxon>Aspergillus</taxon>
        <taxon>Aspergillus subgen. Nidulantes</taxon>
    </lineage>
</organism>
<evidence type="ECO:0000313" key="2">
    <source>
        <dbReference type="Proteomes" id="UP001610432"/>
    </source>
</evidence>
<evidence type="ECO:0000313" key="1">
    <source>
        <dbReference type="EMBL" id="KAL2860780.1"/>
    </source>
</evidence>